<sequence length="555" mass="58999">METIGRDLREMQRVPLTAEHVAALRAEGSEAIYPAGTYIVRPGDPVDRFIYVEDGEIEVVNPFGEERHVPSTIGPTQFMGEISFLGGGSWSIPMRAARDTRVLEVPRPAMLRLMAAIPEMSDIIITVLAARRRRQLDMGDSTLVLIGEDEDRAVRCIAEFASRNRLPYTSHALGSDDARRVAASCGAQADQPAVIFGRDNVVADPTPEKVARLFGLDRGFTENETVDLLIVGGGPAGVAAAVYAGAEGLNALVVEDIAIGGQAGTSSRIENYMGFPTGISGADLVWRGEVQAMKFGTRFLMPRRVTALEETGDGHYCGVFDNDQRICARAVLVATGVEYRRLPIDRLADLEGAGIYYAATENEARYCRQAEAVVVGGGNSAGQAAMFLSRSARHVHLLVRGPSLALSMSSYLSSRLEADPAITIHYDTEIDSLHGDAQLDAVTIRQADGSARKIACCALFIMVGAAPNTGWLSGLVALDDKGFVLTGDAVDAPSPYETSRAGIFAVGDVRAGSVKRVASAVGEGSVVISRIWSHVNEGAIRPRAAASLAASPAIG</sequence>
<accession>A0A177JZD6</accession>
<dbReference type="GO" id="GO:0016491">
    <property type="term" value="F:oxidoreductase activity"/>
    <property type="evidence" value="ECO:0007669"/>
    <property type="project" value="UniProtKB-KW"/>
</dbReference>
<dbReference type="Proteomes" id="UP000077262">
    <property type="component" value="Unassembled WGS sequence"/>
</dbReference>
<dbReference type="PANTHER" id="PTHR48105">
    <property type="entry name" value="THIOREDOXIN REDUCTASE 1-RELATED-RELATED"/>
    <property type="match status" value="1"/>
</dbReference>
<comment type="caution">
    <text evidence="5">The sequence shown here is derived from an EMBL/GenBank/DDBJ whole genome shotgun (WGS) entry which is preliminary data.</text>
</comment>
<dbReference type="PRINTS" id="PR00368">
    <property type="entry name" value="FADPNR"/>
</dbReference>
<evidence type="ECO:0000313" key="6">
    <source>
        <dbReference type="Proteomes" id="UP000077262"/>
    </source>
</evidence>
<dbReference type="SMART" id="SM00100">
    <property type="entry name" value="cNMP"/>
    <property type="match status" value="1"/>
</dbReference>
<dbReference type="InterPro" id="IPR000595">
    <property type="entry name" value="cNMP-bd_dom"/>
</dbReference>
<dbReference type="Gene3D" id="3.50.50.60">
    <property type="entry name" value="FAD/NAD(P)-binding domain"/>
    <property type="match status" value="2"/>
</dbReference>
<dbReference type="InterPro" id="IPR050097">
    <property type="entry name" value="Ferredoxin-NADP_redctase_2"/>
</dbReference>
<evidence type="ECO:0000313" key="5">
    <source>
        <dbReference type="EMBL" id="OAH45711.1"/>
    </source>
</evidence>
<dbReference type="RefSeq" id="WP_017502200.1">
    <property type="nucleotide sequence ID" value="NZ_LSTR01000022.1"/>
</dbReference>
<protein>
    <recommendedName>
        <fullName evidence="1">Thioredoxin reductase</fullName>
    </recommendedName>
</protein>
<dbReference type="SUPFAM" id="SSF51905">
    <property type="entry name" value="FAD/NAD(P)-binding domain"/>
    <property type="match status" value="1"/>
</dbReference>
<organism evidence="5 6">
    <name type="scientific">Sphingobium yanoikuyae</name>
    <name type="common">Sphingomonas yanoikuyae</name>
    <dbReference type="NCBI Taxonomy" id="13690"/>
    <lineage>
        <taxon>Bacteria</taxon>
        <taxon>Pseudomonadati</taxon>
        <taxon>Pseudomonadota</taxon>
        <taxon>Alphaproteobacteria</taxon>
        <taxon>Sphingomonadales</taxon>
        <taxon>Sphingomonadaceae</taxon>
        <taxon>Sphingobium</taxon>
    </lineage>
</organism>
<name>A0A177JZD6_SPHYA</name>
<dbReference type="AlphaFoldDB" id="A0A177JZD6"/>
<dbReference type="InterPro" id="IPR014710">
    <property type="entry name" value="RmlC-like_jellyroll"/>
</dbReference>
<dbReference type="PROSITE" id="PS50042">
    <property type="entry name" value="CNMP_BINDING_3"/>
    <property type="match status" value="1"/>
</dbReference>
<dbReference type="SUPFAM" id="SSF51206">
    <property type="entry name" value="cAMP-binding domain-like"/>
    <property type="match status" value="1"/>
</dbReference>
<dbReference type="InterPro" id="IPR036188">
    <property type="entry name" value="FAD/NAD-bd_sf"/>
</dbReference>
<keyword evidence="2" id="KW-0285">Flavoprotein</keyword>
<dbReference type="Pfam" id="PF07992">
    <property type="entry name" value="Pyr_redox_2"/>
    <property type="match status" value="1"/>
</dbReference>
<dbReference type="Pfam" id="PF00027">
    <property type="entry name" value="cNMP_binding"/>
    <property type="match status" value="1"/>
</dbReference>
<dbReference type="PRINTS" id="PR00469">
    <property type="entry name" value="PNDRDTASEII"/>
</dbReference>
<keyword evidence="3" id="KW-0560">Oxidoreductase</keyword>
<proteinExistence type="predicted"/>
<dbReference type="Gene3D" id="2.60.120.10">
    <property type="entry name" value="Jelly Rolls"/>
    <property type="match status" value="1"/>
</dbReference>
<evidence type="ECO:0000259" key="4">
    <source>
        <dbReference type="PROSITE" id="PS50042"/>
    </source>
</evidence>
<evidence type="ECO:0000256" key="1">
    <source>
        <dbReference type="ARBA" id="ARBA00018719"/>
    </source>
</evidence>
<dbReference type="EMBL" id="LSTR01000022">
    <property type="protein sequence ID" value="OAH45711.1"/>
    <property type="molecule type" value="Genomic_DNA"/>
</dbReference>
<dbReference type="InterPro" id="IPR018490">
    <property type="entry name" value="cNMP-bd_dom_sf"/>
</dbReference>
<feature type="domain" description="Cyclic nucleotide-binding" evidence="4">
    <location>
        <begin position="33"/>
        <end position="131"/>
    </location>
</feature>
<evidence type="ECO:0000256" key="3">
    <source>
        <dbReference type="ARBA" id="ARBA00023002"/>
    </source>
</evidence>
<dbReference type="InterPro" id="IPR023753">
    <property type="entry name" value="FAD/NAD-binding_dom"/>
</dbReference>
<dbReference type="CDD" id="cd00038">
    <property type="entry name" value="CAP_ED"/>
    <property type="match status" value="1"/>
</dbReference>
<dbReference type="OrthoDB" id="9786503at2"/>
<reference evidence="5 6" key="1">
    <citation type="submission" date="2016-02" db="EMBL/GenBank/DDBJ databases">
        <authorList>
            <person name="Wen L."/>
            <person name="He K."/>
            <person name="Yang H."/>
        </authorList>
    </citation>
    <scope>NUCLEOTIDE SEQUENCE [LARGE SCALE GENOMIC DNA]</scope>
    <source>
        <strain evidence="5 6">CD09_2</strain>
    </source>
</reference>
<gene>
    <name evidence="5" type="ORF">AX777_03460</name>
</gene>
<evidence type="ECO:0000256" key="2">
    <source>
        <dbReference type="ARBA" id="ARBA00022630"/>
    </source>
</evidence>